<sequence length="426" mass="48620">METAIIKTIGELIHDARCTLNITLTQLSELSGIYKETISSIEKGDVTQPEFRTILPLARVLNIPFEKLVDYYVEVETRSNHLICIYQAALTQGSSSEVIRKVAAKYLESNDDRLDLIEKLFESIDSIEDTSIKISLYDLIIDYSRLHGIMPYIAKGMYQKYLIERNDFSRLKETYFSGKYVLNYVDFLPLEERVSLFYKLGIHAYTLSYHNECIDHCKEVLKSEGSSYKADAIGVLIDAYFSIEEYTKSELYLIQYKNFIYPHTKENVVLMDAFFNAKKGNINDAIEQLELFLETCSSAFIIPATKQLLELYLMQNDLEGAKSILKNSKVAASVVDDSNPLVCATYADYLQVKGDFYLAAGDIDNSLSHMVESALWYSKISDTTKEKKALNKAMHIHLTNNVSAESTLTKLRDYYRRSIQDLEGLA</sequence>
<reference evidence="2 3" key="1">
    <citation type="submission" date="2021-03" db="EMBL/GenBank/DDBJ databases">
        <title>Antimicrobial resistance genes in bacteria isolated from Japanese honey, and their potential for conferring macrolide and lincosamide resistance in the American foulbrood pathogen Paenibacillus larvae.</title>
        <authorList>
            <person name="Okamoto M."/>
            <person name="Kumagai M."/>
            <person name="Kanamori H."/>
            <person name="Takamatsu D."/>
        </authorList>
    </citation>
    <scope>NUCLEOTIDE SEQUENCE [LARGE SCALE GENOMIC DNA]</scope>
    <source>
        <strain evidence="2 3">J34TS1</strain>
    </source>
</reference>
<protein>
    <recommendedName>
        <fullName evidence="1">HTH cro/C1-type domain-containing protein</fullName>
    </recommendedName>
</protein>
<dbReference type="InterPro" id="IPR010982">
    <property type="entry name" value="Lambda_DNA-bd_dom_sf"/>
</dbReference>
<accession>A0A919Y7J0</accession>
<dbReference type="Gene3D" id="1.25.40.10">
    <property type="entry name" value="Tetratricopeptide repeat domain"/>
    <property type="match status" value="1"/>
</dbReference>
<dbReference type="EMBL" id="BORT01000003">
    <property type="protein sequence ID" value="GIO46386.1"/>
    <property type="molecule type" value="Genomic_DNA"/>
</dbReference>
<evidence type="ECO:0000313" key="2">
    <source>
        <dbReference type="EMBL" id="GIO46386.1"/>
    </source>
</evidence>
<dbReference type="InterPro" id="IPR011990">
    <property type="entry name" value="TPR-like_helical_dom_sf"/>
</dbReference>
<dbReference type="RefSeq" id="WP_212977415.1">
    <property type="nucleotide sequence ID" value="NZ_AP025343.1"/>
</dbReference>
<dbReference type="GO" id="GO:0003677">
    <property type="term" value="F:DNA binding"/>
    <property type="evidence" value="ECO:0007669"/>
    <property type="project" value="InterPro"/>
</dbReference>
<dbReference type="SUPFAM" id="SSF47413">
    <property type="entry name" value="lambda repressor-like DNA-binding domains"/>
    <property type="match status" value="1"/>
</dbReference>
<dbReference type="PROSITE" id="PS50943">
    <property type="entry name" value="HTH_CROC1"/>
    <property type="match status" value="1"/>
</dbReference>
<keyword evidence="3" id="KW-1185">Reference proteome</keyword>
<feature type="domain" description="HTH cro/C1-type" evidence="1">
    <location>
        <begin position="13"/>
        <end position="68"/>
    </location>
</feature>
<dbReference type="AlphaFoldDB" id="A0A919Y7J0"/>
<dbReference type="Pfam" id="PF01381">
    <property type="entry name" value="HTH_3"/>
    <property type="match status" value="1"/>
</dbReference>
<dbReference type="CDD" id="cd00093">
    <property type="entry name" value="HTH_XRE"/>
    <property type="match status" value="1"/>
</dbReference>
<organism evidence="2 3">
    <name type="scientific">Paenibacillus azoreducens</name>
    <dbReference type="NCBI Taxonomy" id="116718"/>
    <lineage>
        <taxon>Bacteria</taxon>
        <taxon>Bacillati</taxon>
        <taxon>Bacillota</taxon>
        <taxon>Bacilli</taxon>
        <taxon>Bacillales</taxon>
        <taxon>Paenibacillaceae</taxon>
        <taxon>Paenibacillus</taxon>
    </lineage>
</organism>
<evidence type="ECO:0000313" key="3">
    <source>
        <dbReference type="Proteomes" id="UP000682811"/>
    </source>
</evidence>
<dbReference type="Gene3D" id="1.10.260.40">
    <property type="entry name" value="lambda repressor-like DNA-binding domains"/>
    <property type="match status" value="1"/>
</dbReference>
<dbReference type="SMART" id="SM00530">
    <property type="entry name" value="HTH_XRE"/>
    <property type="match status" value="1"/>
</dbReference>
<gene>
    <name evidence="2" type="ORF">J34TS1_11510</name>
</gene>
<name>A0A919Y7J0_9BACL</name>
<dbReference type="Proteomes" id="UP000682811">
    <property type="component" value="Unassembled WGS sequence"/>
</dbReference>
<comment type="caution">
    <text evidence="2">The sequence shown here is derived from an EMBL/GenBank/DDBJ whole genome shotgun (WGS) entry which is preliminary data.</text>
</comment>
<dbReference type="InterPro" id="IPR001387">
    <property type="entry name" value="Cro/C1-type_HTH"/>
</dbReference>
<evidence type="ECO:0000259" key="1">
    <source>
        <dbReference type="PROSITE" id="PS50943"/>
    </source>
</evidence>
<proteinExistence type="predicted"/>